<organism evidence="2 3">
    <name type="scientific">Polyplosphaeria fusca</name>
    <dbReference type="NCBI Taxonomy" id="682080"/>
    <lineage>
        <taxon>Eukaryota</taxon>
        <taxon>Fungi</taxon>
        <taxon>Dikarya</taxon>
        <taxon>Ascomycota</taxon>
        <taxon>Pezizomycotina</taxon>
        <taxon>Dothideomycetes</taxon>
        <taxon>Pleosporomycetidae</taxon>
        <taxon>Pleosporales</taxon>
        <taxon>Tetraplosphaeriaceae</taxon>
        <taxon>Polyplosphaeria</taxon>
    </lineage>
</organism>
<comment type="caution">
    <text evidence="2">The sequence shown here is derived from an EMBL/GenBank/DDBJ whole genome shotgun (WGS) entry which is preliminary data.</text>
</comment>
<sequence length="199" mass="20358">MGDTLLPPPPSSSTFGTSTPSGLTPNTRSEAEAALTLNSSAQTDSAAPTTPLASSNPDEATKAYRNRPAGPLRASSTNYQEALYASQKKGSVSSNMSSDTSMPDSSENLSGVVASPTTTLAYVPKPGEGVVPLHNGVGTGQAEAVRRARKNSVGLNLGSLGRMPSWSEQDFKHVASAGLMGEVRDGAGYSSGVEGKDVK</sequence>
<gene>
    <name evidence="2" type="ORF">EJ04DRAFT_303340</name>
</gene>
<feature type="compositionally biased region" description="Low complexity" evidence="1">
    <location>
        <begin position="91"/>
        <end position="106"/>
    </location>
</feature>
<feature type="compositionally biased region" description="Polar residues" evidence="1">
    <location>
        <begin position="36"/>
        <end position="58"/>
    </location>
</feature>
<protein>
    <submittedName>
        <fullName evidence="2">Uncharacterized protein</fullName>
    </submittedName>
</protein>
<reference evidence="2" key="1">
    <citation type="journal article" date="2020" name="Stud. Mycol.">
        <title>101 Dothideomycetes genomes: a test case for predicting lifestyles and emergence of pathogens.</title>
        <authorList>
            <person name="Haridas S."/>
            <person name="Albert R."/>
            <person name="Binder M."/>
            <person name="Bloem J."/>
            <person name="Labutti K."/>
            <person name="Salamov A."/>
            <person name="Andreopoulos B."/>
            <person name="Baker S."/>
            <person name="Barry K."/>
            <person name="Bills G."/>
            <person name="Bluhm B."/>
            <person name="Cannon C."/>
            <person name="Castanera R."/>
            <person name="Culley D."/>
            <person name="Daum C."/>
            <person name="Ezra D."/>
            <person name="Gonzalez J."/>
            <person name="Henrissat B."/>
            <person name="Kuo A."/>
            <person name="Liang C."/>
            <person name="Lipzen A."/>
            <person name="Lutzoni F."/>
            <person name="Magnuson J."/>
            <person name="Mondo S."/>
            <person name="Nolan M."/>
            <person name="Ohm R."/>
            <person name="Pangilinan J."/>
            <person name="Park H.-J."/>
            <person name="Ramirez L."/>
            <person name="Alfaro M."/>
            <person name="Sun H."/>
            <person name="Tritt A."/>
            <person name="Yoshinaga Y."/>
            <person name="Zwiers L.-H."/>
            <person name="Turgeon B."/>
            <person name="Goodwin S."/>
            <person name="Spatafora J."/>
            <person name="Crous P."/>
            <person name="Grigoriev I."/>
        </authorList>
    </citation>
    <scope>NUCLEOTIDE SEQUENCE</scope>
    <source>
        <strain evidence="2">CBS 125425</strain>
    </source>
</reference>
<feature type="compositionally biased region" description="Pro residues" evidence="1">
    <location>
        <begin position="1"/>
        <end position="11"/>
    </location>
</feature>
<dbReference type="OrthoDB" id="3795253at2759"/>
<evidence type="ECO:0000313" key="3">
    <source>
        <dbReference type="Proteomes" id="UP000799444"/>
    </source>
</evidence>
<keyword evidence="3" id="KW-1185">Reference proteome</keyword>
<evidence type="ECO:0000256" key="1">
    <source>
        <dbReference type="SAM" id="MobiDB-lite"/>
    </source>
</evidence>
<evidence type="ECO:0000313" key="2">
    <source>
        <dbReference type="EMBL" id="KAF2732711.1"/>
    </source>
</evidence>
<name>A0A9P4QXH1_9PLEO</name>
<dbReference type="Proteomes" id="UP000799444">
    <property type="component" value="Unassembled WGS sequence"/>
</dbReference>
<feature type="compositionally biased region" description="Low complexity" evidence="1">
    <location>
        <begin position="12"/>
        <end position="25"/>
    </location>
</feature>
<dbReference type="AlphaFoldDB" id="A0A9P4QXH1"/>
<dbReference type="EMBL" id="ML996172">
    <property type="protein sequence ID" value="KAF2732711.1"/>
    <property type="molecule type" value="Genomic_DNA"/>
</dbReference>
<accession>A0A9P4QXH1</accession>
<proteinExistence type="predicted"/>
<feature type="region of interest" description="Disordered" evidence="1">
    <location>
        <begin position="1"/>
        <end position="112"/>
    </location>
</feature>